<dbReference type="InterPro" id="IPR036497">
    <property type="entry name" value="GLTP_sf"/>
</dbReference>
<evidence type="ECO:0000313" key="3">
    <source>
        <dbReference type="EMBL" id="CAG5128419.1"/>
    </source>
</evidence>
<dbReference type="PANTHER" id="PTHR10219:SF25">
    <property type="entry name" value="PLECKSTRIN HOMOLOGY DOMAIN-CONTAINING FAMILY A MEMBER 8"/>
    <property type="match status" value="1"/>
</dbReference>
<dbReference type="GO" id="GO:1902388">
    <property type="term" value="F:ceramide 1-phosphate transfer activity"/>
    <property type="evidence" value="ECO:0007669"/>
    <property type="project" value="TreeGrafter"/>
</dbReference>
<evidence type="ECO:0000259" key="2">
    <source>
        <dbReference type="Pfam" id="PF08718"/>
    </source>
</evidence>
<evidence type="ECO:0000313" key="4">
    <source>
        <dbReference type="Proteomes" id="UP000678393"/>
    </source>
</evidence>
<dbReference type="GO" id="GO:0005829">
    <property type="term" value="C:cytosol"/>
    <property type="evidence" value="ECO:0007669"/>
    <property type="project" value="TreeGrafter"/>
</dbReference>
<organism evidence="3 4">
    <name type="scientific">Candidula unifasciata</name>
    <dbReference type="NCBI Taxonomy" id="100452"/>
    <lineage>
        <taxon>Eukaryota</taxon>
        <taxon>Metazoa</taxon>
        <taxon>Spiralia</taxon>
        <taxon>Lophotrochozoa</taxon>
        <taxon>Mollusca</taxon>
        <taxon>Gastropoda</taxon>
        <taxon>Heterobranchia</taxon>
        <taxon>Euthyneura</taxon>
        <taxon>Panpulmonata</taxon>
        <taxon>Eupulmonata</taxon>
        <taxon>Stylommatophora</taxon>
        <taxon>Helicina</taxon>
        <taxon>Helicoidea</taxon>
        <taxon>Geomitridae</taxon>
        <taxon>Candidula</taxon>
    </lineage>
</organism>
<keyword evidence="4" id="KW-1185">Reference proteome</keyword>
<dbReference type="Pfam" id="PF08718">
    <property type="entry name" value="GLTP"/>
    <property type="match status" value="1"/>
</dbReference>
<dbReference type="GO" id="GO:1902387">
    <property type="term" value="F:ceramide 1-phosphate binding"/>
    <property type="evidence" value="ECO:0007669"/>
    <property type="project" value="TreeGrafter"/>
</dbReference>
<keyword evidence="1" id="KW-0813">Transport</keyword>
<sequence length="221" mass="25148">MSEVPNNSLAAPQFTSKTIFGTITKFEDVQDRIINTEHFLQACTDITGILDHLGTSFTLAKKDMLGNIKRINEHYKKDVAQFATLNVILEAESHMDKKPSNLALGVIWLKRALEFLRAFISGLSTEHHNRVEEENLRQTVLQAYEGTLQPYHGLMTQFLFTNISRLVPYRRNLLKTLMLDPTASVDMVISDIDLYLVNFSATLKLLEELLTQYGLTTEDKV</sequence>
<dbReference type="PANTHER" id="PTHR10219">
    <property type="entry name" value="GLYCOLIPID TRANSFER PROTEIN-RELATED"/>
    <property type="match status" value="1"/>
</dbReference>
<comment type="caution">
    <text evidence="3">The sequence shown here is derived from an EMBL/GenBank/DDBJ whole genome shotgun (WGS) entry which is preliminary data.</text>
</comment>
<dbReference type="EMBL" id="CAJHNH020003057">
    <property type="protein sequence ID" value="CAG5128419.1"/>
    <property type="molecule type" value="Genomic_DNA"/>
</dbReference>
<feature type="domain" description="Glycolipid transfer protein" evidence="2">
    <location>
        <begin position="34"/>
        <end position="178"/>
    </location>
</feature>
<dbReference type="SUPFAM" id="SSF110004">
    <property type="entry name" value="Glycolipid transfer protein, GLTP"/>
    <property type="match status" value="1"/>
</dbReference>
<name>A0A8S3ZGJ8_9EUPU</name>
<dbReference type="Gene3D" id="1.10.3520.10">
    <property type="entry name" value="Glycolipid transfer protein"/>
    <property type="match status" value="1"/>
</dbReference>
<dbReference type="GO" id="GO:0016020">
    <property type="term" value="C:membrane"/>
    <property type="evidence" value="ECO:0007669"/>
    <property type="project" value="TreeGrafter"/>
</dbReference>
<dbReference type="Proteomes" id="UP000678393">
    <property type="component" value="Unassembled WGS sequence"/>
</dbReference>
<evidence type="ECO:0000256" key="1">
    <source>
        <dbReference type="ARBA" id="ARBA00022448"/>
    </source>
</evidence>
<dbReference type="FunFam" id="1.10.3520.10:FF:000001">
    <property type="entry name" value="Pleckstrin domain-containing family A member 8"/>
    <property type="match status" value="1"/>
</dbReference>
<dbReference type="InterPro" id="IPR014830">
    <property type="entry name" value="Glycolipid_transfer_prot_dom"/>
</dbReference>
<gene>
    <name evidence="3" type="ORF">CUNI_LOCUS13977</name>
</gene>
<dbReference type="OrthoDB" id="205255at2759"/>
<dbReference type="AlphaFoldDB" id="A0A8S3ZGJ8"/>
<proteinExistence type="predicted"/>
<accession>A0A8S3ZGJ8</accession>
<protein>
    <recommendedName>
        <fullName evidence="2">Glycolipid transfer protein domain-containing protein</fullName>
    </recommendedName>
</protein>
<reference evidence="3" key="1">
    <citation type="submission" date="2021-04" db="EMBL/GenBank/DDBJ databases">
        <authorList>
            <consortium name="Molecular Ecology Group"/>
        </authorList>
    </citation>
    <scope>NUCLEOTIDE SEQUENCE</scope>
</reference>